<dbReference type="FunFam" id="3.40.1160.10:FF:000004">
    <property type="entry name" value="Acetylglutamate kinase"/>
    <property type="match status" value="1"/>
</dbReference>
<reference evidence="11 12" key="1">
    <citation type="journal article" date="2016" name="Nat. Commun.">
        <title>Thousands of microbial genomes shed light on interconnected biogeochemical processes in an aquifer system.</title>
        <authorList>
            <person name="Anantharaman K."/>
            <person name="Brown C.T."/>
            <person name="Hug L.A."/>
            <person name="Sharon I."/>
            <person name="Castelle C.J."/>
            <person name="Probst A.J."/>
            <person name="Thomas B.C."/>
            <person name="Singh A."/>
            <person name="Wilkins M.J."/>
            <person name="Karaoz U."/>
            <person name="Brodie E.L."/>
            <person name="Williams K.H."/>
            <person name="Hubbard S.S."/>
            <person name="Banfield J.F."/>
        </authorList>
    </citation>
    <scope>NUCLEOTIDE SEQUENCE [LARGE SCALE GENOMIC DNA]</scope>
</reference>
<comment type="subcellular location">
    <subcellularLocation>
        <location evidence="9">Cytoplasm</location>
    </subcellularLocation>
</comment>
<evidence type="ECO:0000259" key="10">
    <source>
        <dbReference type="Pfam" id="PF00696"/>
    </source>
</evidence>
<accession>A0A1F7UT92</accession>
<dbReference type="GO" id="GO:0005737">
    <property type="term" value="C:cytoplasm"/>
    <property type="evidence" value="ECO:0007669"/>
    <property type="project" value="UniProtKB-SubCell"/>
</dbReference>
<keyword evidence="2 9" id="KW-0055">Arginine biosynthesis</keyword>
<dbReference type="Proteomes" id="UP000176846">
    <property type="component" value="Unassembled WGS sequence"/>
</dbReference>
<feature type="site" description="Transition state stabilizer" evidence="9">
    <location>
        <position position="32"/>
    </location>
</feature>
<keyword evidence="5 9" id="KW-0547">Nucleotide-binding</keyword>
<dbReference type="InterPro" id="IPR004662">
    <property type="entry name" value="AcgluKinase_fam"/>
</dbReference>
<dbReference type="InterPro" id="IPR036393">
    <property type="entry name" value="AceGlu_kinase-like_sf"/>
</dbReference>
<comment type="caution">
    <text evidence="11">The sequence shown here is derived from an EMBL/GenBank/DDBJ whole genome shotgun (WGS) entry which is preliminary data.</text>
</comment>
<dbReference type="AlphaFoldDB" id="A0A1F7UT92"/>
<dbReference type="NCBIfam" id="TIGR00761">
    <property type="entry name" value="argB"/>
    <property type="match status" value="1"/>
</dbReference>
<dbReference type="UniPathway" id="UPA00068">
    <property type="reaction ID" value="UER00107"/>
</dbReference>
<evidence type="ECO:0000256" key="6">
    <source>
        <dbReference type="ARBA" id="ARBA00022777"/>
    </source>
</evidence>
<dbReference type="EC" id="2.7.2.8" evidence="9"/>
<dbReference type="GO" id="GO:0003991">
    <property type="term" value="F:acetylglutamate kinase activity"/>
    <property type="evidence" value="ECO:0007669"/>
    <property type="project" value="UniProtKB-UniRule"/>
</dbReference>
<keyword evidence="4 9" id="KW-0808">Transferase</keyword>
<evidence type="ECO:0000256" key="1">
    <source>
        <dbReference type="ARBA" id="ARBA00004828"/>
    </source>
</evidence>
<dbReference type="SUPFAM" id="SSF53633">
    <property type="entry name" value="Carbamate kinase-like"/>
    <property type="match status" value="1"/>
</dbReference>
<feature type="site" description="Transition state stabilizer" evidence="9">
    <location>
        <position position="251"/>
    </location>
</feature>
<proteinExistence type="inferred from homology"/>
<keyword evidence="3 9" id="KW-0028">Amino-acid biosynthesis</keyword>
<dbReference type="PIRSF" id="PIRSF000728">
    <property type="entry name" value="NAGK"/>
    <property type="match status" value="1"/>
</dbReference>
<evidence type="ECO:0000256" key="2">
    <source>
        <dbReference type="ARBA" id="ARBA00022571"/>
    </source>
</evidence>
<dbReference type="HAMAP" id="MF_00082">
    <property type="entry name" value="ArgB"/>
    <property type="match status" value="1"/>
</dbReference>
<comment type="function">
    <text evidence="9">Catalyzes the ATP-dependent phosphorylation of N-acetyl-L-glutamate.</text>
</comment>
<evidence type="ECO:0000256" key="5">
    <source>
        <dbReference type="ARBA" id="ARBA00022741"/>
    </source>
</evidence>
<dbReference type="PANTHER" id="PTHR23342:SF0">
    <property type="entry name" value="N-ACETYLGLUTAMATE SYNTHASE, MITOCHONDRIAL"/>
    <property type="match status" value="1"/>
</dbReference>
<organism evidence="11 12">
    <name type="scientific">Candidatus Uhrbacteria bacterium RIFCSPLOWO2_01_FULL_47_25</name>
    <dbReference type="NCBI Taxonomy" id="1802402"/>
    <lineage>
        <taxon>Bacteria</taxon>
        <taxon>Candidatus Uhriibacteriota</taxon>
    </lineage>
</organism>
<dbReference type="GO" id="GO:0005524">
    <property type="term" value="F:ATP binding"/>
    <property type="evidence" value="ECO:0007669"/>
    <property type="project" value="UniProtKB-UniRule"/>
</dbReference>
<dbReference type="InterPro" id="IPR037528">
    <property type="entry name" value="ArgB"/>
</dbReference>
<dbReference type="GO" id="GO:0042450">
    <property type="term" value="P:L-arginine biosynthetic process via ornithine"/>
    <property type="evidence" value="ECO:0007669"/>
    <property type="project" value="UniProtKB-UniRule"/>
</dbReference>
<dbReference type="Pfam" id="PF00696">
    <property type="entry name" value="AA_kinase"/>
    <property type="match status" value="1"/>
</dbReference>
<feature type="binding site" evidence="9">
    <location>
        <begin position="67"/>
        <end position="68"/>
    </location>
    <ligand>
        <name>substrate</name>
    </ligand>
</feature>
<evidence type="ECO:0000256" key="8">
    <source>
        <dbReference type="ARBA" id="ARBA00048141"/>
    </source>
</evidence>
<keyword evidence="7 9" id="KW-0067">ATP-binding</keyword>
<keyword evidence="6 9" id="KW-0418">Kinase</keyword>
<evidence type="ECO:0000256" key="3">
    <source>
        <dbReference type="ARBA" id="ARBA00022605"/>
    </source>
</evidence>
<dbReference type="EMBL" id="MGEK01000027">
    <property type="protein sequence ID" value="OGL81523.1"/>
    <property type="molecule type" value="Genomic_DNA"/>
</dbReference>
<dbReference type="CDD" id="cd04238">
    <property type="entry name" value="AAK_NAGK-like"/>
    <property type="match status" value="1"/>
</dbReference>
<comment type="similarity">
    <text evidence="9">Belongs to the acetylglutamate kinase family. ArgB subfamily.</text>
</comment>
<feature type="domain" description="Aspartate/glutamate/uridylate kinase" evidence="10">
    <location>
        <begin position="28"/>
        <end position="270"/>
    </location>
</feature>
<dbReference type="PANTHER" id="PTHR23342">
    <property type="entry name" value="N-ACETYLGLUTAMATE SYNTHASE"/>
    <property type="match status" value="1"/>
</dbReference>
<protein>
    <recommendedName>
        <fullName evidence="9">Acetylglutamate kinase</fullName>
        <ecNumber evidence="9">2.7.2.8</ecNumber>
    </recommendedName>
    <alternativeName>
        <fullName evidence="9">N-acetyl-L-glutamate 5-phosphotransferase</fullName>
    </alternativeName>
    <alternativeName>
        <fullName evidence="9">NAG kinase</fullName>
        <shortName evidence="9">NAGK</shortName>
    </alternativeName>
</protein>
<feature type="binding site" evidence="9">
    <location>
        <position position="89"/>
    </location>
    <ligand>
        <name>substrate</name>
    </ligand>
</feature>
<name>A0A1F7UT92_9BACT</name>
<comment type="pathway">
    <text evidence="1 9">Amino-acid biosynthesis; L-arginine biosynthesis; N(2)-acetyl-L-ornithine from L-glutamate: step 2/4.</text>
</comment>
<evidence type="ECO:0000256" key="4">
    <source>
        <dbReference type="ARBA" id="ARBA00022679"/>
    </source>
</evidence>
<dbReference type="Gene3D" id="3.40.1160.10">
    <property type="entry name" value="Acetylglutamate kinase-like"/>
    <property type="match status" value="1"/>
</dbReference>
<comment type="catalytic activity">
    <reaction evidence="8 9">
        <text>N-acetyl-L-glutamate + ATP = N-acetyl-L-glutamyl 5-phosphate + ADP</text>
        <dbReference type="Rhea" id="RHEA:14629"/>
        <dbReference type="ChEBI" id="CHEBI:30616"/>
        <dbReference type="ChEBI" id="CHEBI:44337"/>
        <dbReference type="ChEBI" id="CHEBI:57936"/>
        <dbReference type="ChEBI" id="CHEBI:456216"/>
        <dbReference type="EC" id="2.7.2.8"/>
    </reaction>
</comment>
<evidence type="ECO:0000256" key="9">
    <source>
        <dbReference type="HAMAP-Rule" id="MF_00082"/>
    </source>
</evidence>
<evidence type="ECO:0000313" key="11">
    <source>
        <dbReference type="EMBL" id="OGL81523.1"/>
    </source>
</evidence>
<gene>
    <name evidence="9" type="primary">argB</name>
    <name evidence="11" type="ORF">A2936_01640</name>
</gene>
<evidence type="ECO:0000313" key="12">
    <source>
        <dbReference type="Proteomes" id="UP000176846"/>
    </source>
</evidence>
<feature type="binding site" evidence="9">
    <location>
        <position position="191"/>
    </location>
    <ligand>
        <name>substrate</name>
    </ligand>
</feature>
<keyword evidence="9" id="KW-0963">Cytoplasm</keyword>
<sequence length="297" mass="31453">MSGTVKRAKHSRTATELIRALHYIDNELVVVKDGGAAMERPRLAKMFAQDVAALQKVRKPIVFVHGGGPAVTDMQQRLRLKTKTVDGQRVTDAHTMLVVQQVLIGLIATDIIAEIARCGGSAIGLIGAACGGWLRGRLRQHIRHSTSKVVHLGRVGDVAEVRIEALRAFLADGLVPVVPPVAFDELLRPLNVNADAVASAIAQALRAPKLIFLTNLEGIYGPDGAVVKRVDASTLRSWIESGVVNGGMIPKAQACLDALAGGVGRVTIADGRVPHALLVEVLTDRGVGTMVVPDDPA</sequence>
<dbReference type="InterPro" id="IPR001048">
    <property type="entry name" value="Asp/Glu/Uridylate_kinase"/>
</dbReference>
<evidence type="ECO:0000256" key="7">
    <source>
        <dbReference type="ARBA" id="ARBA00022840"/>
    </source>
</evidence>